<dbReference type="RefSeq" id="WP_125403537.1">
    <property type="nucleotide sequence ID" value="NZ_JBEHHI010000001.1"/>
</dbReference>
<gene>
    <name evidence="2" type="ORF">Ga0609869_000394</name>
</gene>
<evidence type="ECO:0000313" key="2">
    <source>
        <dbReference type="EMBL" id="MEX5727041.1"/>
    </source>
</evidence>
<evidence type="ECO:0008006" key="4">
    <source>
        <dbReference type="Google" id="ProtNLM"/>
    </source>
</evidence>
<keyword evidence="1" id="KW-1133">Transmembrane helix</keyword>
<accession>A0ABV3XP08</accession>
<sequence>MTLSLTLACLWALAATAVAFLPYRWQIVPGLALLLCAPALVGFVGHQHGAVVAGLILAAVLSLFRKPLAYLARRGLARLSGRKDAP</sequence>
<evidence type="ECO:0000313" key="3">
    <source>
        <dbReference type="Proteomes" id="UP001560019"/>
    </source>
</evidence>
<comment type="caution">
    <text evidence="2">The sequence shown here is derived from an EMBL/GenBank/DDBJ whole genome shotgun (WGS) entry which is preliminary data.</text>
</comment>
<proteinExistence type="predicted"/>
<reference evidence="2 3" key="1">
    <citation type="submission" date="2024-06" db="EMBL/GenBank/DDBJ databases">
        <title>Genome of Rhodovulum iodosum, a marine photoferrotroph.</title>
        <authorList>
            <person name="Bianchini G."/>
            <person name="Nikeleit V."/>
            <person name="Kappler A."/>
            <person name="Bryce C."/>
            <person name="Sanchez-Baracaldo P."/>
        </authorList>
    </citation>
    <scope>NUCLEOTIDE SEQUENCE [LARGE SCALE GENOMIC DNA]</scope>
    <source>
        <strain evidence="2 3">UT/N1</strain>
    </source>
</reference>
<evidence type="ECO:0000256" key="1">
    <source>
        <dbReference type="SAM" id="Phobius"/>
    </source>
</evidence>
<keyword evidence="1" id="KW-0812">Transmembrane</keyword>
<dbReference type="InterPro" id="IPR018919">
    <property type="entry name" value="DUF2484"/>
</dbReference>
<keyword evidence="1" id="KW-0472">Membrane</keyword>
<feature type="transmembrane region" description="Helical" evidence="1">
    <location>
        <begin position="43"/>
        <end position="64"/>
    </location>
</feature>
<protein>
    <recommendedName>
        <fullName evidence="4">DUF2484 family protein</fullName>
    </recommendedName>
</protein>
<dbReference type="EMBL" id="JBEHHI010000001">
    <property type="protein sequence ID" value="MEX5727041.1"/>
    <property type="molecule type" value="Genomic_DNA"/>
</dbReference>
<name>A0ABV3XP08_9RHOB</name>
<dbReference type="Pfam" id="PF10658">
    <property type="entry name" value="DUF2484"/>
    <property type="match status" value="1"/>
</dbReference>
<dbReference type="Proteomes" id="UP001560019">
    <property type="component" value="Unassembled WGS sequence"/>
</dbReference>
<keyword evidence="3" id="KW-1185">Reference proteome</keyword>
<organism evidence="2 3">
    <name type="scientific">Rhodovulum iodosum</name>
    <dbReference type="NCBI Taxonomy" id="68291"/>
    <lineage>
        <taxon>Bacteria</taxon>
        <taxon>Pseudomonadati</taxon>
        <taxon>Pseudomonadota</taxon>
        <taxon>Alphaproteobacteria</taxon>
        <taxon>Rhodobacterales</taxon>
        <taxon>Paracoccaceae</taxon>
        <taxon>Rhodovulum</taxon>
    </lineage>
</organism>